<dbReference type="Gene3D" id="3.30.300.30">
    <property type="match status" value="1"/>
</dbReference>
<dbReference type="InterPro" id="IPR045851">
    <property type="entry name" value="AMP-bd_C_sf"/>
</dbReference>
<protein>
    <submittedName>
        <fullName evidence="5">Long-chain-fatty-acid--CoA ligase</fullName>
    </submittedName>
</protein>
<dbReference type="PANTHER" id="PTHR24096:SF267">
    <property type="entry name" value="MALONATE--COA LIGASE ACSF3, MITOCHONDRIAL"/>
    <property type="match status" value="1"/>
</dbReference>
<dbReference type="InterPro" id="IPR020845">
    <property type="entry name" value="AMP-binding_CS"/>
</dbReference>
<evidence type="ECO:0000259" key="3">
    <source>
        <dbReference type="Pfam" id="PF00501"/>
    </source>
</evidence>
<dbReference type="Proteomes" id="UP000282028">
    <property type="component" value="Unassembled WGS sequence"/>
</dbReference>
<dbReference type="InterPro" id="IPR000873">
    <property type="entry name" value="AMP-dep_synth/lig_dom"/>
</dbReference>
<reference evidence="5 6" key="1">
    <citation type="submission" date="2018-10" db="EMBL/GenBank/DDBJ databases">
        <title>Phylogenomics of Brevibacillus.</title>
        <authorList>
            <person name="Dunlap C."/>
        </authorList>
    </citation>
    <scope>NUCLEOTIDE SEQUENCE [LARGE SCALE GENOMIC DNA]</scope>
    <source>
        <strain evidence="5 6">JCM 12215</strain>
    </source>
</reference>
<dbReference type="OrthoDB" id="9757771at2"/>
<dbReference type="Pfam" id="PF00501">
    <property type="entry name" value="AMP-binding"/>
    <property type="match status" value="1"/>
</dbReference>
<dbReference type="Gene3D" id="3.40.50.12780">
    <property type="entry name" value="N-terminal domain of ligase-like"/>
    <property type="match status" value="1"/>
</dbReference>
<keyword evidence="2 5" id="KW-0436">Ligase</keyword>
<comment type="similarity">
    <text evidence="1">Belongs to the ATP-dependent AMP-binding enzyme family.</text>
</comment>
<evidence type="ECO:0000313" key="5">
    <source>
        <dbReference type="EMBL" id="RNB75225.1"/>
    </source>
</evidence>
<dbReference type="EMBL" id="RHHR01000010">
    <property type="protein sequence ID" value="RNB75225.1"/>
    <property type="molecule type" value="Genomic_DNA"/>
</dbReference>
<evidence type="ECO:0000259" key="4">
    <source>
        <dbReference type="Pfam" id="PF13193"/>
    </source>
</evidence>
<evidence type="ECO:0000256" key="2">
    <source>
        <dbReference type="ARBA" id="ARBA00022598"/>
    </source>
</evidence>
<dbReference type="FunFam" id="3.30.300.30:FF:000008">
    <property type="entry name" value="2,3-dihydroxybenzoate-AMP ligase"/>
    <property type="match status" value="1"/>
</dbReference>
<dbReference type="NCBIfam" id="NF004837">
    <property type="entry name" value="PRK06187.1"/>
    <property type="match status" value="1"/>
</dbReference>
<name>A0A3M8CK32_9BACL</name>
<dbReference type="InterPro" id="IPR042099">
    <property type="entry name" value="ANL_N_sf"/>
</dbReference>
<dbReference type="SUPFAM" id="SSF56801">
    <property type="entry name" value="Acetyl-CoA synthetase-like"/>
    <property type="match status" value="1"/>
</dbReference>
<keyword evidence="6" id="KW-1185">Reference proteome</keyword>
<accession>A0A3M8CK32</accession>
<dbReference type="PANTHER" id="PTHR24096">
    <property type="entry name" value="LONG-CHAIN-FATTY-ACID--COA LIGASE"/>
    <property type="match status" value="1"/>
</dbReference>
<dbReference type="Pfam" id="PF13193">
    <property type="entry name" value="AMP-binding_C"/>
    <property type="match status" value="1"/>
</dbReference>
<evidence type="ECO:0000313" key="6">
    <source>
        <dbReference type="Proteomes" id="UP000282028"/>
    </source>
</evidence>
<dbReference type="RefSeq" id="WP_122908210.1">
    <property type="nucleotide sequence ID" value="NZ_CBCSBE010000001.1"/>
</dbReference>
<sequence>MIITKGLLRNVQTRPEKIAVIDGDKQFTYRQLANRSARLKEALQKMGIQKGNRVAVLMLNSFRYLELMYGVTALGALIVPLNYRLSPEELMYILQDSGAKVLFLHREFVKVAPLLKKEVPSLLHYVLAEDEEIRELGLESYEDWIQQATDQPLRYADDLHEDDVAGLFYTGGTTGRAKGVMLTHRNLISNYYHAGVLNHQNPDSRFLHAAPMFHLADGMCMISITNAGGSHCVIRAFSAKGFMKAVDTYKVTNTLLVPTMLNMVLNDPDYKAYDLHSLEKVTYGAAPMPYELLKRAMQEFPNIKWTQGYGMTEASPGISQLSPDYHVLDDSSKNQRRLFSAGHAVMGVEVRIVDELGNELPVGQVGEIIARGPNIMKGYWNLPEETAAVLKNGWYHTGDMGYLDEDYFLYVVDRKKDMIISGGENIYSPEVENIIYQHPDVVEVAVIGAPDPTWGEIVLAAVVKKKGSQMTEQEIVDFMRGRVASYKIPKRIEFMEELPKSGAGKILKRHLRSLYWKDMPRQVN</sequence>
<evidence type="ECO:0000256" key="1">
    <source>
        <dbReference type="ARBA" id="ARBA00006432"/>
    </source>
</evidence>
<dbReference type="AlphaFoldDB" id="A0A3M8CK32"/>
<proteinExistence type="inferred from homology"/>
<dbReference type="InterPro" id="IPR025110">
    <property type="entry name" value="AMP-bd_C"/>
</dbReference>
<feature type="domain" description="AMP-binding enzyme C-terminal" evidence="4">
    <location>
        <begin position="430"/>
        <end position="505"/>
    </location>
</feature>
<feature type="domain" description="AMP-dependent synthetase/ligase" evidence="3">
    <location>
        <begin position="9"/>
        <end position="380"/>
    </location>
</feature>
<organism evidence="5 6">
    <name type="scientific">Brevibacillus invocatus</name>
    <dbReference type="NCBI Taxonomy" id="173959"/>
    <lineage>
        <taxon>Bacteria</taxon>
        <taxon>Bacillati</taxon>
        <taxon>Bacillota</taxon>
        <taxon>Bacilli</taxon>
        <taxon>Bacillales</taxon>
        <taxon>Paenibacillaceae</taxon>
        <taxon>Brevibacillus</taxon>
    </lineage>
</organism>
<gene>
    <name evidence="5" type="ORF">EDM52_06430</name>
</gene>
<comment type="caution">
    <text evidence="5">The sequence shown here is derived from an EMBL/GenBank/DDBJ whole genome shotgun (WGS) entry which is preliminary data.</text>
</comment>
<dbReference type="PROSITE" id="PS00455">
    <property type="entry name" value="AMP_BINDING"/>
    <property type="match status" value="1"/>
</dbReference>
<dbReference type="GO" id="GO:0016405">
    <property type="term" value="F:CoA-ligase activity"/>
    <property type="evidence" value="ECO:0007669"/>
    <property type="project" value="TreeGrafter"/>
</dbReference>
<dbReference type="CDD" id="cd17631">
    <property type="entry name" value="FACL_FadD13-like"/>
    <property type="match status" value="1"/>
</dbReference>